<comment type="caution">
    <text evidence="3">The sequence shown here is derived from an EMBL/GenBank/DDBJ whole genome shotgun (WGS) entry which is preliminary data.</text>
</comment>
<evidence type="ECO:0000313" key="3">
    <source>
        <dbReference type="EMBL" id="KNZ49611.1"/>
    </source>
</evidence>
<evidence type="ECO:0000313" key="4">
    <source>
        <dbReference type="Proteomes" id="UP000037035"/>
    </source>
</evidence>
<keyword evidence="4" id="KW-1185">Reference proteome</keyword>
<accession>A0A0L6UM58</accession>
<gene>
    <name evidence="3" type="ORF">VP01_48g1</name>
</gene>
<dbReference type="EMBL" id="LAVV01010054">
    <property type="protein sequence ID" value="KNZ49611.1"/>
    <property type="molecule type" value="Genomic_DNA"/>
</dbReference>
<feature type="domain" description="Peroxisomal membrane protein PEX14-like KPWE" evidence="2">
    <location>
        <begin position="104"/>
        <end position="145"/>
    </location>
</feature>
<feature type="region of interest" description="Disordered" evidence="1">
    <location>
        <begin position="134"/>
        <end position="156"/>
    </location>
</feature>
<sequence>MVEGLRTIVENYEAQVGRPLAADELASITRTARSFFDARLSSSSSTTFHPIQHAPGQQPQSAPRDAGDAAKSSTEPPYPADFFALAKLISASSTSDNPNELLQSLMNQNQLPLDGLKTIPNKLNDQKPDPPVLATQGGAGKKPWEATLGHHLLKHP</sequence>
<dbReference type="AlphaFoldDB" id="A0A0L6UM58"/>
<dbReference type="Pfam" id="PF17733">
    <property type="entry name" value="KPWE_dom"/>
    <property type="match status" value="1"/>
</dbReference>
<feature type="region of interest" description="Disordered" evidence="1">
    <location>
        <begin position="44"/>
        <end position="78"/>
    </location>
</feature>
<proteinExistence type="predicted"/>
<evidence type="ECO:0000256" key="1">
    <source>
        <dbReference type="SAM" id="MobiDB-lite"/>
    </source>
</evidence>
<protein>
    <recommendedName>
        <fullName evidence="2">Peroxisomal membrane protein PEX14-like KPWE domain-containing protein</fullName>
    </recommendedName>
</protein>
<dbReference type="STRING" id="27349.A0A0L6UM58"/>
<reference evidence="3 4" key="1">
    <citation type="submission" date="2015-08" db="EMBL/GenBank/DDBJ databases">
        <title>Next Generation Sequencing and Analysis of the Genome of Puccinia sorghi L Schw, the Causal Agent of Maize Common Rust.</title>
        <authorList>
            <person name="Rochi L."/>
            <person name="Burguener G."/>
            <person name="Darino M."/>
            <person name="Turjanski A."/>
            <person name="Kreff E."/>
            <person name="Dieguez M.J."/>
            <person name="Sacco F."/>
        </authorList>
    </citation>
    <scope>NUCLEOTIDE SEQUENCE [LARGE SCALE GENOMIC DNA]</scope>
    <source>
        <strain evidence="3 4">RO10H11247</strain>
    </source>
</reference>
<dbReference type="VEuPathDB" id="FungiDB:VP01_48g1"/>
<dbReference type="OrthoDB" id="2506466at2759"/>
<name>A0A0L6UM58_9BASI</name>
<dbReference type="Proteomes" id="UP000037035">
    <property type="component" value="Unassembled WGS sequence"/>
</dbReference>
<organism evidence="3 4">
    <name type="scientific">Puccinia sorghi</name>
    <dbReference type="NCBI Taxonomy" id="27349"/>
    <lineage>
        <taxon>Eukaryota</taxon>
        <taxon>Fungi</taxon>
        <taxon>Dikarya</taxon>
        <taxon>Basidiomycota</taxon>
        <taxon>Pucciniomycotina</taxon>
        <taxon>Pucciniomycetes</taxon>
        <taxon>Pucciniales</taxon>
        <taxon>Pucciniaceae</taxon>
        <taxon>Puccinia</taxon>
    </lineage>
</organism>
<evidence type="ECO:0000259" key="2">
    <source>
        <dbReference type="Pfam" id="PF17733"/>
    </source>
</evidence>
<dbReference type="InterPro" id="IPR040554">
    <property type="entry name" value="KPWE_PEX14_dom"/>
</dbReference>